<keyword evidence="1" id="KW-0472">Membrane</keyword>
<accession>A0ABQ2N9Q8</accession>
<keyword evidence="1" id="KW-1133">Transmembrane helix</keyword>
<evidence type="ECO:0000256" key="1">
    <source>
        <dbReference type="SAM" id="Phobius"/>
    </source>
</evidence>
<evidence type="ECO:0000313" key="2">
    <source>
        <dbReference type="EMBL" id="GGO89042.1"/>
    </source>
</evidence>
<comment type="caution">
    <text evidence="2">The sequence shown here is derived from an EMBL/GenBank/DDBJ whole genome shotgun (WGS) entry which is preliminary data.</text>
</comment>
<keyword evidence="3" id="KW-1185">Reference proteome</keyword>
<protein>
    <recommendedName>
        <fullName evidence="4">DUF4367 domain-containing protein</fullName>
    </recommendedName>
</protein>
<evidence type="ECO:0008006" key="4">
    <source>
        <dbReference type="Google" id="ProtNLM"/>
    </source>
</evidence>
<gene>
    <name evidence="2" type="ORF">GCM10011584_17500</name>
</gene>
<proteinExistence type="predicted"/>
<dbReference type="RefSeq" id="WP_188783618.1">
    <property type="nucleotide sequence ID" value="NZ_BMNI01000003.1"/>
</dbReference>
<evidence type="ECO:0000313" key="3">
    <source>
        <dbReference type="Proteomes" id="UP000655410"/>
    </source>
</evidence>
<feature type="transmembrane region" description="Helical" evidence="1">
    <location>
        <begin position="48"/>
        <end position="69"/>
    </location>
</feature>
<dbReference type="Proteomes" id="UP000655410">
    <property type="component" value="Unassembled WGS sequence"/>
</dbReference>
<keyword evidence="1" id="KW-0812">Transmembrane</keyword>
<dbReference type="EMBL" id="BMNI01000003">
    <property type="protein sequence ID" value="GGO89042.1"/>
    <property type="molecule type" value="Genomic_DNA"/>
</dbReference>
<reference evidence="3" key="1">
    <citation type="journal article" date="2019" name="Int. J. Syst. Evol. Microbiol.">
        <title>The Global Catalogue of Microorganisms (GCM) 10K type strain sequencing project: providing services to taxonomists for standard genome sequencing and annotation.</title>
        <authorList>
            <consortium name="The Broad Institute Genomics Platform"/>
            <consortium name="The Broad Institute Genome Sequencing Center for Infectious Disease"/>
            <person name="Wu L."/>
            <person name="Ma J."/>
        </authorList>
    </citation>
    <scope>NUCLEOTIDE SEQUENCE [LARGE SCALE GENOMIC DNA]</scope>
    <source>
        <strain evidence="3">CGMCC 4.7371</strain>
    </source>
</reference>
<organism evidence="2 3">
    <name type="scientific">Nocardioides phosphati</name>
    <dbReference type="NCBI Taxonomy" id="1867775"/>
    <lineage>
        <taxon>Bacteria</taxon>
        <taxon>Bacillati</taxon>
        <taxon>Actinomycetota</taxon>
        <taxon>Actinomycetes</taxon>
        <taxon>Propionibacteriales</taxon>
        <taxon>Nocardioidaceae</taxon>
        <taxon>Nocardioides</taxon>
    </lineage>
</organism>
<sequence>MNDLDLLDRFGPSAPEPSDAALAAARARLSAALDATTPGVRRTRRLPLLVAASVVAAGGAGIAVAPALMGSDHSIALAAVDPLTFPVTPTWLPAGLGDPVFSKDSSTLMFASYGRPQDGINVVVSPTPDNWEDREHERAIEVRGHDATVFEQDPGDVVVVWKQDDGDYIGVSGRGDFADEQVIEHVAESVADRSQRVDLFLTVAPAGWQVQAYQSDMHVSYGERGELSVTLLSSQADPSSDFGAKNVHDVSVDGRTGWIGNYVGDSGTPRDWVLVAPAPDGREFVLQAPGELSEDQVIEIAAGVRHR</sequence>
<name>A0ABQ2N9Q8_9ACTN</name>